<keyword evidence="1 2" id="KW-0238">DNA-binding</keyword>
<evidence type="ECO:0000259" key="4">
    <source>
        <dbReference type="PROSITE" id="PS50039"/>
    </source>
</evidence>
<feature type="non-terminal residue" evidence="5">
    <location>
        <position position="216"/>
    </location>
</feature>
<dbReference type="EMBL" id="ML769447">
    <property type="protein sequence ID" value="KAE9401357.1"/>
    <property type="molecule type" value="Genomic_DNA"/>
</dbReference>
<name>A0A6A4HWQ3_9AGAR</name>
<dbReference type="SUPFAM" id="SSF46785">
    <property type="entry name" value="Winged helix' DNA-binding domain"/>
    <property type="match status" value="1"/>
</dbReference>
<evidence type="ECO:0000256" key="2">
    <source>
        <dbReference type="PROSITE-ProRule" id="PRU00089"/>
    </source>
</evidence>
<proteinExistence type="predicted"/>
<dbReference type="InterPro" id="IPR001766">
    <property type="entry name" value="Fork_head_dom"/>
</dbReference>
<dbReference type="InterPro" id="IPR036390">
    <property type="entry name" value="WH_DNA-bd_sf"/>
</dbReference>
<keyword evidence="6" id="KW-1185">Reference proteome</keyword>
<evidence type="ECO:0000313" key="6">
    <source>
        <dbReference type="Proteomes" id="UP000799118"/>
    </source>
</evidence>
<sequence>MSYSSQYFSPPQDDFSYPTQAYVGGQSHSWDDSRSSSYQLSNHEYELDQSYPYRQSAGVYSQGNFSSASSSSSGRNSYDSLPDTRYVDERRNRREETVRRIRELNSIPDGVPVNLNALPDPPHGERPIQKLATLVQLAIVGAPDHRLSLRDIYKAIEERFLFFRTGETKWQGSIRHMLSLKGEFIQVKRPMSHPGSGDYWTLDMSFVGQDKRTRKR</sequence>
<dbReference type="GO" id="GO:0030154">
    <property type="term" value="P:cell differentiation"/>
    <property type="evidence" value="ECO:0007669"/>
    <property type="project" value="TreeGrafter"/>
</dbReference>
<protein>
    <submittedName>
        <fullName evidence="5">Winged helix DNA-binding domain-containing protein</fullName>
    </submittedName>
</protein>
<dbReference type="InterPro" id="IPR036388">
    <property type="entry name" value="WH-like_DNA-bd_sf"/>
</dbReference>
<accession>A0A6A4HWQ3</accession>
<dbReference type="PANTHER" id="PTHR11829:SF343">
    <property type="entry name" value="FORK-HEAD DOMAIN-CONTAINING PROTEIN"/>
    <property type="match status" value="1"/>
</dbReference>
<reference evidence="5" key="1">
    <citation type="journal article" date="2019" name="Environ. Microbiol.">
        <title>Fungal ecological strategies reflected in gene transcription - a case study of two litter decomposers.</title>
        <authorList>
            <person name="Barbi F."/>
            <person name="Kohler A."/>
            <person name="Barry K."/>
            <person name="Baskaran P."/>
            <person name="Daum C."/>
            <person name="Fauchery L."/>
            <person name="Ihrmark K."/>
            <person name="Kuo A."/>
            <person name="LaButti K."/>
            <person name="Lipzen A."/>
            <person name="Morin E."/>
            <person name="Grigoriev I.V."/>
            <person name="Henrissat B."/>
            <person name="Lindahl B."/>
            <person name="Martin F."/>
        </authorList>
    </citation>
    <scope>NUCLEOTIDE SEQUENCE</scope>
    <source>
        <strain evidence="5">JB14</strain>
    </source>
</reference>
<dbReference type="SMART" id="SM00339">
    <property type="entry name" value="FH"/>
    <property type="match status" value="1"/>
</dbReference>
<feature type="compositionally biased region" description="Low complexity" evidence="3">
    <location>
        <begin position="66"/>
        <end position="80"/>
    </location>
</feature>
<dbReference type="GO" id="GO:0009653">
    <property type="term" value="P:anatomical structure morphogenesis"/>
    <property type="evidence" value="ECO:0007669"/>
    <property type="project" value="TreeGrafter"/>
</dbReference>
<evidence type="ECO:0000313" key="5">
    <source>
        <dbReference type="EMBL" id="KAE9401357.1"/>
    </source>
</evidence>
<comment type="subcellular location">
    <subcellularLocation>
        <location evidence="2">Nucleus</location>
    </subcellularLocation>
</comment>
<dbReference type="InterPro" id="IPR050211">
    <property type="entry name" value="FOX_domain-containing"/>
</dbReference>
<dbReference type="Proteomes" id="UP000799118">
    <property type="component" value="Unassembled WGS sequence"/>
</dbReference>
<dbReference type="Gene3D" id="1.10.10.10">
    <property type="entry name" value="Winged helix-like DNA-binding domain superfamily/Winged helix DNA-binding domain"/>
    <property type="match status" value="1"/>
</dbReference>
<dbReference type="PRINTS" id="PR00053">
    <property type="entry name" value="FORKHEAD"/>
</dbReference>
<evidence type="ECO:0000256" key="1">
    <source>
        <dbReference type="ARBA" id="ARBA00023125"/>
    </source>
</evidence>
<dbReference type="CDD" id="cd00059">
    <property type="entry name" value="FH_FOX"/>
    <property type="match status" value="1"/>
</dbReference>
<dbReference type="Pfam" id="PF00250">
    <property type="entry name" value="Forkhead"/>
    <property type="match status" value="1"/>
</dbReference>
<feature type="domain" description="Fork-head" evidence="4">
    <location>
        <begin position="126"/>
        <end position="216"/>
    </location>
</feature>
<dbReference type="PROSITE" id="PS50039">
    <property type="entry name" value="FORK_HEAD_3"/>
    <property type="match status" value="1"/>
</dbReference>
<dbReference type="GO" id="GO:0005634">
    <property type="term" value="C:nucleus"/>
    <property type="evidence" value="ECO:0007669"/>
    <property type="project" value="UniProtKB-SubCell"/>
</dbReference>
<keyword evidence="2" id="KW-0539">Nucleus</keyword>
<feature type="compositionally biased region" description="Basic and acidic residues" evidence="3">
    <location>
        <begin position="85"/>
        <end position="95"/>
    </location>
</feature>
<evidence type="ECO:0000256" key="3">
    <source>
        <dbReference type="SAM" id="MobiDB-lite"/>
    </source>
</evidence>
<dbReference type="AlphaFoldDB" id="A0A6A4HWQ3"/>
<dbReference type="OrthoDB" id="5954824at2759"/>
<feature type="region of interest" description="Disordered" evidence="3">
    <location>
        <begin position="62"/>
        <end position="95"/>
    </location>
</feature>
<organism evidence="5 6">
    <name type="scientific">Gymnopus androsaceus JB14</name>
    <dbReference type="NCBI Taxonomy" id="1447944"/>
    <lineage>
        <taxon>Eukaryota</taxon>
        <taxon>Fungi</taxon>
        <taxon>Dikarya</taxon>
        <taxon>Basidiomycota</taxon>
        <taxon>Agaricomycotina</taxon>
        <taxon>Agaricomycetes</taxon>
        <taxon>Agaricomycetidae</taxon>
        <taxon>Agaricales</taxon>
        <taxon>Marasmiineae</taxon>
        <taxon>Omphalotaceae</taxon>
        <taxon>Gymnopus</taxon>
    </lineage>
</organism>
<feature type="region of interest" description="Disordered" evidence="3">
    <location>
        <begin position="1"/>
        <end position="43"/>
    </location>
</feature>
<gene>
    <name evidence="5" type="ORF">BT96DRAFT_818068</name>
</gene>
<dbReference type="GO" id="GO:0000978">
    <property type="term" value="F:RNA polymerase II cis-regulatory region sequence-specific DNA binding"/>
    <property type="evidence" value="ECO:0007669"/>
    <property type="project" value="TreeGrafter"/>
</dbReference>
<feature type="DNA-binding region" description="Fork-head" evidence="2">
    <location>
        <begin position="126"/>
        <end position="216"/>
    </location>
</feature>
<dbReference type="GO" id="GO:0000981">
    <property type="term" value="F:DNA-binding transcription factor activity, RNA polymerase II-specific"/>
    <property type="evidence" value="ECO:0007669"/>
    <property type="project" value="TreeGrafter"/>
</dbReference>
<dbReference type="PANTHER" id="PTHR11829">
    <property type="entry name" value="FORKHEAD BOX PROTEIN"/>
    <property type="match status" value="1"/>
</dbReference>